<keyword evidence="2" id="KW-1185">Reference proteome</keyword>
<accession>A0A1J1HJ30</accession>
<protein>
    <submittedName>
        <fullName evidence="1">CLUMA_CG001222, isoform A</fullName>
    </submittedName>
</protein>
<organism evidence="1 2">
    <name type="scientific">Clunio marinus</name>
    <dbReference type="NCBI Taxonomy" id="568069"/>
    <lineage>
        <taxon>Eukaryota</taxon>
        <taxon>Metazoa</taxon>
        <taxon>Ecdysozoa</taxon>
        <taxon>Arthropoda</taxon>
        <taxon>Hexapoda</taxon>
        <taxon>Insecta</taxon>
        <taxon>Pterygota</taxon>
        <taxon>Neoptera</taxon>
        <taxon>Endopterygota</taxon>
        <taxon>Diptera</taxon>
        <taxon>Nematocera</taxon>
        <taxon>Chironomoidea</taxon>
        <taxon>Chironomidae</taxon>
        <taxon>Clunio</taxon>
    </lineage>
</organism>
<dbReference type="OrthoDB" id="7859518at2759"/>
<proteinExistence type="predicted"/>
<sequence>MTFIVAKSFIATTMKLKTFLVTVLILIFVKCSDQAVKFLKSVGLNNPLKIRVNKVEETHNEYMLDFKHSLRITQNFTNYISVNMTLFVKLDSTYLHYSVDLPNSNGKMVPFIKRTGMNMCNFSKALKGNKILQRFFKRNSSNEKRIMESCPVEPGFYFIKDFIVGETLMTYAVAETKIVMVFGIATKINEKMVDLFSLKVQFEIKTLDKLERERKRQKKIES</sequence>
<dbReference type="Proteomes" id="UP000183832">
    <property type="component" value="Unassembled WGS sequence"/>
</dbReference>
<name>A0A1J1HJ30_9DIPT</name>
<dbReference type="InterPro" id="IPR010512">
    <property type="entry name" value="DUF1091"/>
</dbReference>
<evidence type="ECO:0000313" key="2">
    <source>
        <dbReference type="Proteomes" id="UP000183832"/>
    </source>
</evidence>
<dbReference type="EMBL" id="CVRI01000004">
    <property type="protein sequence ID" value="CRK87420.1"/>
    <property type="molecule type" value="Genomic_DNA"/>
</dbReference>
<dbReference type="AlphaFoldDB" id="A0A1J1HJ30"/>
<evidence type="ECO:0000313" key="1">
    <source>
        <dbReference type="EMBL" id="CRK87420.1"/>
    </source>
</evidence>
<dbReference type="Pfam" id="PF06477">
    <property type="entry name" value="DUF1091"/>
    <property type="match status" value="1"/>
</dbReference>
<gene>
    <name evidence="1" type="ORF">CLUMA_CG001222</name>
</gene>
<reference evidence="1 2" key="1">
    <citation type="submission" date="2015-04" db="EMBL/GenBank/DDBJ databases">
        <authorList>
            <person name="Syromyatnikov M.Y."/>
            <person name="Popov V.N."/>
        </authorList>
    </citation>
    <scope>NUCLEOTIDE SEQUENCE [LARGE SCALE GENOMIC DNA]</scope>
</reference>